<reference evidence="3 4" key="1">
    <citation type="submission" date="2024-02" db="EMBL/GenBank/DDBJ databases">
        <authorList>
            <person name="Chen Y."/>
            <person name="Shah S."/>
            <person name="Dougan E. K."/>
            <person name="Thang M."/>
            <person name="Chan C."/>
        </authorList>
    </citation>
    <scope>NUCLEOTIDE SEQUENCE [LARGE SCALE GENOMIC DNA]</scope>
</reference>
<gene>
    <name evidence="3" type="ORF">CCMP2556_LOCUS40424</name>
</gene>
<dbReference type="SMART" id="SM01411">
    <property type="entry name" value="Ephrin_rec_like"/>
    <property type="match status" value="2"/>
</dbReference>
<accession>A0ABP0Q5K3</accession>
<feature type="chain" id="PRO_5047082414" description="Tyrosine-protein kinase ephrin type A/B receptor-like domain-containing protein" evidence="1">
    <location>
        <begin position="21"/>
        <end position="641"/>
    </location>
</feature>
<protein>
    <recommendedName>
        <fullName evidence="2">Tyrosine-protein kinase ephrin type A/B receptor-like domain-containing protein</fullName>
    </recommendedName>
</protein>
<proteinExistence type="predicted"/>
<sequence>MMRQWPIVLLISAAFRVAVGSTCLADGIPPERRKNLVNVKLGETYPLGMHLNDWAASYASSAVAKILLEEKLGYNVTERLTGAATVDAYFAVAGCLTPTIIGNRGCGDGPAVTYSHVSLEAWTEGYAATWEQIQTDYPATAPVNVGNMGYDGKVSFYIGRGVKEAAWESEGLNLDFFRGYNISWHLAAKYFDPPSVVNNSLLLPCNVTRLWISRVMQFYAELTGDWDGVDVNDGVVTAKCWEGKFWYAPSCRGNSSGCFVFLTGGNGWDLENSMQKATAWNMPMACATALNWKWFTNLPLQHDMMFYWWVPDPTFLSLSPLEVAFPPHDRQAHLRGDKRTSMSTTSVDICVSKDLRVLAPDAQNLFENWDISLKQVDHMLLDQMNTGDGWDVTACRWLQNNEETWSKWLPDSTTCFAQFGLYNSVTKMFVENRDDPTNLECLACPSGSFSRELVDSTGLTHTCALCPVGTAQPLGAAVQCDQCDYGTYQDEVGQTACKPCKIGAYQDEKGQGVCKVCPTGMTTLGLRGRSPLDCGCAVQSIDIGQAGEPNCVSCGPAGEYLKCPFGSTIQALQSGQAELGEAFVPEIEAGYYSTDAAPLEVYMCANTIQCPGGEPGTCGGGLEGIPCAECPGGRDLVGHGV</sequence>
<dbReference type="Gene3D" id="3.40.190.10">
    <property type="entry name" value="Periplasmic binding protein-like II"/>
    <property type="match status" value="1"/>
</dbReference>
<dbReference type="InterPro" id="IPR009030">
    <property type="entry name" value="Growth_fac_rcpt_cys_sf"/>
</dbReference>
<evidence type="ECO:0000256" key="1">
    <source>
        <dbReference type="SAM" id="SignalP"/>
    </source>
</evidence>
<dbReference type="PANTHER" id="PTHR46967">
    <property type="entry name" value="INSULIN-LIKE GROWTH FACTOR BINDING PROTEIN,N-TERMINAL"/>
    <property type="match status" value="1"/>
</dbReference>
<name>A0ABP0Q5K3_9DINO</name>
<dbReference type="Gene3D" id="2.10.50.10">
    <property type="entry name" value="Tumor Necrosis Factor Receptor, subunit A, domain 2"/>
    <property type="match status" value="2"/>
</dbReference>
<dbReference type="InterPro" id="IPR011641">
    <property type="entry name" value="Tyr-kin_ephrin_A/B_rcpt-like"/>
</dbReference>
<evidence type="ECO:0000259" key="2">
    <source>
        <dbReference type="Pfam" id="PF07699"/>
    </source>
</evidence>
<dbReference type="Proteomes" id="UP001642484">
    <property type="component" value="Unassembled WGS sequence"/>
</dbReference>
<dbReference type="PANTHER" id="PTHR46967:SF1">
    <property type="entry name" value="KERATIN-ASSOCIATED PROTEIN 16-1-LIKE"/>
    <property type="match status" value="1"/>
</dbReference>
<feature type="domain" description="Tyrosine-protein kinase ephrin type A/B receptor-like" evidence="2">
    <location>
        <begin position="486"/>
        <end position="534"/>
    </location>
</feature>
<comment type="caution">
    <text evidence="3">The sequence shown here is derived from an EMBL/GenBank/DDBJ whole genome shotgun (WGS) entry which is preliminary data.</text>
</comment>
<dbReference type="SUPFAM" id="SSF53850">
    <property type="entry name" value="Periplasmic binding protein-like II"/>
    <property type="match status" value="1"/>
</dbReference>
<organism evidence="3 4">
    <name type="scientific">Durusdinium trenchii</name>
    <dbReference type="NCBI Taxonomy" id="1381693"/>
    <lineage>
        <taxon>Eukaryota</taxon>
        <taxon>Sar</taxon>
        <taxon>Alveolata</taxon>
        <taxon>Dinophyceae</taxon>
        <taxon>Suessiales</taxon>
        <taxon>Symbiodiniaceae</taxon>
        <taxon>Durusdinium</taxon>
    </lineage>
</organism>
<feature type="signal peptide" evidence="1">
    <location>
        <begin position="1"/>
        <end position="20"/>
    </location>
</feature>
<keyword evidence="4" id="KW-1185">Reference proteome</keyword>
<evidence type="ECO:0000313" key="4">
    <source>
        <dbReference type="Proteomes" id="UP001642484"/>
    </source>
</evidence>
<dbReference type="EMBL" id="CAXAMN010023962">
    <property type="protein sequence ID" value="CAK9082808.1"/>
    <property type="molecule type" value="Genomic_DNA"/>
</dbReference>
<evidence type="ECO:0000313" key="3">
    <source>
        <dbReference type="EMBL" id="CAK9082808.1"/>
    </source>
</evidence>
<keyword evidence="1" id="KW-0732">Signal</keyword>
<dbReference type="SUPFAM" id="SSF57184">
    <property type="entry name" value="Growth factor receptor domain"/>
    <property type="match status" value="1"/>
</dbReference>
<dbReference type="Pfam" id="PF07699">
    <property type="entry name" value="Ephrin_rec_like"/>
    <property type="match status" value="1"/>
</dbReference>